<evidence type="ECO:0000313" key="1">
    <source>
        <dbReference type="EMBL" id="WWT34195.1"/>
    </source>
</evidence>
<dbReference type="InterPro" id="IPR002347">
    <property type="entry name" value="SDR_fam"/>
</dbReference>
<dbReference type="PANTHER" id="PTHR45458:SF1">
    <property type="entry name" value="SHORT CHAIN DEHYDROGENASE"/>
    <property type="match status" value="1"/>
</dbReference>
<protein>
    <submittedName>
        <fullName evidence="1">SDR family NAD(P)-dependent oxidoreductase</fullName>
    </submittedName>
</protein>
<accession>A0ABZ2I9M1</accession>
<dbReference type="Pfam" id="PF00106">
    <property type="entry name" value="adh_short"/>
    <property type="match status" value="1"/>
</dbReference>
<organism evidence="1 2">
    <name type="scientific">Pelagibacterium nitratireducens</name>
    <dbReference type="NCBI Taxonomy" id="1046114"/>
    <lineage>
        <taxon>Bacteria</taxon>
        <taxon>Pseudomonadati</taxon>
        <taxon>Pseudomonadota</taxon>
        <taxon>Alphaproteobacteria</taxon>
        <taxon>Hyphomicrobiales</taxon>
        <taxon>Devosiaceae</taxon>
        <taxon>Pelagibacterium</taxon>
    </lineage>
</organism>
<dbReference type="InterPro" id="IPR036291">
    <property type="entry name" value="NAD(P)-bd_dom_sf"/>
</dbReference>
<proteinExistence type="predicted"/>
<sequence>METNVVGTLAVTQSMLPLLRKSGAGRIVNLATTLGSLSINGGPSSPCYEARLIGYNASRAALNMLTMQLAAELRRQRATPKGTPLSATP</sequence>
<dbReference type="Proteomes" id="UP001369958">
    <property type="component" value="Chromosome"/>
</dbReference>
<gene>
    <name evidence="1" type="ORF">V6617_06950</name>
</gene>
<keyword evidence="2" id="KW-1185">Reference proteome</keyword>
<evidence type="ECO:0000313" key="2">
    <source>
        <dbReference type="Proteomes" id="UP001369958"/>
    </source>
</evidence>
<dbReference type="EMBL" id="CP146275">
    <property type="protein sequence ID" value="WWT34195.1"/>
    <property type="molecule type" value="Genomic_DNA"/>
</dbReference>
<dbReference type="SUPFAM" id="SSF51735">
    <property type="entry name" value="NAD(P)-binding Rossmann-fold domains"/>
    <property type="match status" value="1"/>
</dbReference>
<dbReference type="Gene3D" id="3.40.50.720">
    <property type="entry name" value="NAD(P)-binding Rossmann-like Domain"/>
    <property type="match status" value="1"/>
</dbReference>
<dbReference type="PANTHER" id="PTHR45458">
    <property type="entry name" value="SHORT-CHAIN DEHYDROGENASE/REDUCTASE SDR"/>
    <property type="match status" value="1"/>
</dbReference>
<dbReference type="InterPro" id="IPR052184">
    <property type="entry name" value="SDR_enzymes"/>
</dbReference>
<dbReference type="PRINTS" id="PR00081">
    <property type="entry name" value="GDHRDH"/>
</dbReference>
<reference evidence="1 2" key="1">
    <citation type="submission" date="2024-02" db="EMBL/GenBank/DDBJ databases">
        <title>Complete genome sequence of Pelagibacterium nitratireducens ZH15.</title>
        <authorList>
            <person name="Zhao L.H."/>
        </authorList>
    </citation>
    <scope>NUCLEOTIDE SEQUENCE [LARGE SCALE GENOMIC DNA]</scope>
    <source>
        <strain evidence="1 2">ZH15</strain>
    </source>
</reference>
<dbReference type="RefSeq" id="WP_338609968.1">
    <property type="nucleotide sequence ID" value="NZ_CP146275.1"/>
</dbReference>
<name>A0ABZ2I9M1_9HYPH</name>